<protein>
    <submittedName>
        <fullName evidence="1">Uncharacterized protein</fullName>
    </submittedName>
</protein>
<dbReference type="Proteomes" id="UP001140949">
    <property type="component" value="Unassembled WGS sequence"/>
</dbReference>
<organism evidence="1 2">
    <name type="scientific">Iris pallida</name>
    <name type="common">Sweet iris</name>
    <dbReference type="NCBI Taxonomy" id="29817"/>
    <lineage>
        <taxon>Eukaryota</taxon>
        <taxon>Viridiplantae</taxon>
        <taxon>Streptophyta</taxon>
        <taxon>Embryophyta</taxon>
        <taxon>Tracheophyta</taxon>
        <taxon>Spermatophyta</taxon>
        <taxon>Magnoliopsida</taxon>
        <taxon>Liliopsida</taxon>
        <taxon>Asparagales</taxon>
        <taxon>Iridaceae</taxon>
        <taxon>Iridoideae</taxon>
        <taxon>Irideae</taxon>
        <taxon>Iris</taxon>
    </lineage>
</organism>
<gene>
    <name evidence="1" type="ORF">M6B38_361580</name>
</gene>
<sequence>MSSQLFVSGQILLCPQHSVVSSAPFFVSTSSPSCPGSDPRCVHHFIIFP</sequence>
<name>A0AAX6GKJ8_IRIPA</name>
<evidence type="ECO:0000313" key="2">
    <source>
        <dbReference type="Proteomes" id="UP001140949"/>
    </source>
</evidence>
<comment type="caution">
    <text evidence="1">The sequence shown here is derived from an EMBL/GenBank/DDBJ whole genome shotgun (WGS) entry which is preliminary data.</text>
</comment>
<dbReference type="AlphaFoldDB" id="A0AAX6GKJ8"/>
<reference evidence="1" key="1">
    <citation type="journal article" date="2023" name="GigaByte">
        <title>Genome assembly of the bearded iris, Iris pallida Lam.</title>
        <authorList>
            <person name="Bruccoleri R.E."/>
            <person name="Oakeley E.J."/>
            <person name="Faust A.M.E."/>
            <person name="Altorfer M."/>
            <person name="Dessus-Babus S."/>
            <person name="Burckhardt D."/>
            <person name="Oertli M."/>
            <person name="Naumann U."/>
            <person name="Petersen F."/>
            <person name="Wong J."/>
        </authorList>
    </citation>
    <scope>NUCLEOTIDE SEQUENCE</scope>
    <source>
        <strain evidence="1">GSM-AAB239-AS_SAM_17_03QT</strain>
    </source>
</reference>
<dbReference type="EMBL" id="JANAVB010018994">
    <property type="protein sequence ID" value="KAJ6828855.1"/>
    <property type="molecule type" value="Genomic_DNA"/>
</dbReference>
<evidence type="ECO:0000313" key="1">
    <source>
        <dbReference type="EMBL" id="KAJ6828855.1"/>
    </source>
</evidence>
<accession>A0AAX6GKJ8</accession>
<proteinExistence type="predicted"/>
<keyword evidence="2" id="KW-1185">Reference proteome</keyword>
<reference evidence="1" key="2">
    <citation type="submission" date="2023-04" db="EMBL/GenBank/DDBJ databases">
        <authorList>
            <person name="Bruccoleri R.E."/>
            <person name="Oakeley E.J."/>
            <person name="Faust A.-M."/>
            <person name="Dessus-Babus S."/>
            <person name="Altorfer M."/>
            <person name="Burckhardt D."/>
            <person name="Oertli M."/>
            <person name="Naumann U."/>
            <person name="Petersen F."/>
            <person name="Wong J."/>
        </authorList>
    </citation>
    <scope>NUCLEOTIDE SEQUENCE</scope>
    <source>
        <strain evidence="1">GSM-AAB239-AS_SAM_17_03QT</strain>
        <tissue evidence="1">Leaf</tissue>
    </source>
</reference>